<name>A0A8H7WEJ5_9HELO</name>
<proteinExistence type="inferred from homology"/>
<sequence>MLSNPEFGFGTSALEVARVFGDEIRGKCVVVTGVSPSSIGSGLALAIASQSPLLLILASRTVSNIQTVTSSIHALYPSTPIKAVALDLSNLNSVRSAADEIKKTVGDGEIDVLFNNAGINISWRELTSEGYELQFVTNHLGGFLLTSLLMPLMLKPAMKSASTSSLSRVGQSPKKRVINTTSEAHRISPIRFSDLHQTHGVQVPPEEQPRRGMPEGVLRGGGGYEPAVAYGQSKTANLLFSVELNRIFGSRGLGSWAVSPGNIMTNLVRGADEQMLKGMLSGIPNSEWKTVDQGAATLVVAGFDPKIDISDGVYLHDCQMKRPSKWAVDPVSADRLWNTSEDLVGEKFSSDTLKGADQKKGRGSRL</sequence>
<dbReference type="InterPro" id="IPR036291">
    <property type="entry name" value="NAD(P)-bd_dom_sf"/>
</dbReference>
<dbReference type="Proteomes" id="UP000664132">
    <property type="component" value="Unassembled WGS sequence"/>
</dbReference>
<accession>A0A8H7WEJ5</accession>
<dbReference type="EMBL" id="JAFJYH010000036">
    <property type="protein sequence ID" value="KAG4423346.1"/>
    <property type="molecule type" value="Genomic_DNA"/>
</dbReference>
<reference evidence="3" key="1">
    <citation type="submission" date="2021-02" db="EMBL/GenBank/DDBJ databases">
        <title>Genome sequence Cadophora malorum strain M34.</title>
        <authorList>
            <person name="Stefanovic E."/>
            <person name="Vu D."/>
            <person name="Scully C."/>
            <person name="Dijksterhuis J."/>
            <person name="Roader J."/>
            <person name="Houbraken J."/>
        </authorList>
    </citation>
    <scope>NUCLEOTIDE SEQUENCE</scope>
    <source>
        <strain evidence="3">M34</strain>
    </source>
</reference>
<dbReference type="Pfam" id="PF00106">
    <property type="entry name" value="adh_short"/>
    <property type="match status" value="1"/>
</dbReference>
<dbReference type="GO" id="GO:0016491">
    <property type="term" value="F:oxidoreductase activity"/>
    <property type="evidence" value="ECO:0007669"/>
    <property type="project" value="UniProtKB-KW"/>
</dbReference>
<dbReference type="PANTHER" id="PTHR24320">
    <property type="entry name" value="RETINOL DEHYDROGENASE"/>
    <property type="match status" value="1"/>
</dbReference>
<dbReference type="OrthoDB" id="191139at2759"/>
<protein>
    <recommendedName>
        <fullName evidence="5">NAD(P)-binding protein</fullName>
    </recommendedName>
</protein>
<dbReference type="SUPFAM" id="SSF51735">
    <property type="entry name" value="NAD(P)-binding Rossmann-fold domains"/>
    <property type="match status" value="1"/>
</dbReference>
<dbReference type="Gene3D" id="3.40.50.720">
    <property type="entry name" value="NAD(P)-binding Rossmann-like Domain"/>
    <property type="match status" value="1"/>
</dbReference>
<dbReference type="PRINTS" id="PR00081">
    <property type="entry name" value="GDHRDH"/>
</dbReference>
<dbReference type="InterPro" id="IPR002347">
    <property type="entry name" value="SDR_fam"/>
</dbReference>
<gene>
    <name evidence="3" type="ORF">IFR04_003580</name>
</gene>
<keyword evidence="4" id="KW-1185">Reference proteome</keyword>
<comment type="similarity">
    <text evidence="1">Belongs to the short-chain dehydrogenases/reductases (SDR) family.</text>
</comment>
<evidence type="ECO:0008006" key="5">
    <source>
        <dbReference type="Google" id="ProtNLM"/>
    </source>
</evidence>
<keyword evidence="2" id="KW-0560">Oxidoreductase</keyword>
<dbReference type="PANTHER" id="PTHR24320:SF283">
    <property type="entry name" value="RETINOL DEHYDROGENASE 11"/>
    <property type="match status" value="1"/>
</dbReference>
<evidence type="ECO:0000313" key="3">
    <source>
        <dbReference type="EMBL" id="KAG4423346.1"/>
    </source>
</evidence>
<evidence type="ECO:0000256" key="1">
    <source>
        <dbReference type="ARBA" id="ARBA00006484"/>
    </source>
</evidence>
<evidence type="ECO:0000256" key="2">
    <source>
        <dbReference type="ARBA" id="ARBA00023002"/>
    </source>
</evidence>
<comment type="caution">
    <text evidence="3">The sequence shown here is derived from an EMBL/GenBank/DDBJ whole genome shotgun (WGS) entry which is preliminary data.</text>
</comment>
<organism evidence="3 4">
    <name type="scientific">Cadophora malorum</name>
    <dbReference type="NCBI Taxonomy" id="108018"/>
    <lineage>
        <taxon>Eukaryota</taxon>
        <taxon>Fungi</taxon>
        <taxon>Dikarya</taxon>
        <taxon>Ascomycota</taxon>
        <taxon>Pezizomycotina</taxon>
        <taxon>Leotiomycetes</taxon>
        <taxon>Helotiales</taxon>
        <taxon>Ploettnerulaceae</taxon>
        <taxon>Cadophora</taxon>
    </lineage>
</organism>
<dbReference type="AlphaFoldDB" id="A0A8H7WEJ5"/>
<evidence type="ECO:0000313" key="4">
    <source>
        <dbReference type="Proteomes" id="UP000664132"/>
    </source>
</evidence>